<dbReference type="Proteomes" id="UP000279995">
    <property type="component" value="Chromosome I"/>
</dbReference>
<keyword evidence="2" id="KW-0732">Signal</keyword>
<feature type="region of interest" description="Disordered" evidence="3">
    <location>
        <begin position="22"/>
        <end position="43"/>
    </location>
</feature>
<evidence type="ECO:0000259" key="4">
    <source>
        <dbReference type="Pfam" id="PF09375"/>
    </source>
</evidence>
<dbReference type="Pfam" id="PF09375">
    <property type="entry name" value="Peptidase_M75"/>
    <property type="match status" value="1"/>
</dbReference>
<evidence type="ECO:0000256" key="3">
    <source>
        <dbReference type="SAM" id="MobiDB-lite"/>
    </source>
</evidence>
<evidence type="ECO:0000313" key="5">
    <source>
        <dbReference type="EMBL" id="AYM85986.1"/>
    </source>
</evidence>
<dbReference type="InterPro" id="IPR034984">
    <property type="entry name" value="Imelysin-like_IPPA"/>
</dbReference>
<dbReference type="InterPro" id="IPR038352">
    <property type="entry name" value="Imelysin_sf"/>
</dbReference>
<gene>
    <name evidence="5" type="ORF">D9T18_04340</name>
</gene>
<dbReference type="GO" id="GO:0030313">
    <property type="term" value="C:cell envelope"/>
    <property type="evidence" value="ECO:0007669"/>
    <property type="project" value="UniProtKB-SubCell"/>
</dbReference>
<dbReference type="EMBL" id="CP033065">
    <property type="protein sequence ID" value="AYM85986.1"/>
    <property type="molecule type" value="Genomic_DNA"/>
</dbReference>
<organism evidence="5 6">
    <name type="scientific">Pseudoalteromonas agarivorans</name>
    <dbReference type="NCBI Taxonomy" id="176102"/>
    <lineage>
        <taxon>Bacteria</taxon>
        <taxon>Pseudomonadati</taxon>
        <taxon>Pseudomonadota</taxon>
        <taxon>Gammaproteobacteria</taxon>
        <taxon>Alteromonadales</taxon>
        <taxon>Pseudoalteromonadaceae</taxon>
        <taxon>Pseudoalteromonas</taxon>
    </lineage>
</organism>
<proteinExistence type="predicted"/>
<dbReference type="RefSeq" id="WP_121637133.1">
    <property type="nucleotide sequence ID" value="NZ_CP033065.1"/>
</dbReference>
<evidence type="ECO:0000313" key="6">
    <source>
        <dbReference type="Proteomes" id="UP000279995"/>
    </source>
</evidence>
<evidence type="ECO:0000256" key="1">
    <source>
        <dbReference type="ARBA" id="ARBA00004196"/>
    </source>
</evidence>
<dbReference type="InterPro" id="IPR018976">
    <property type="entry name" value="Imelysin-like"/>
</dbReference>
<name>A0AAD0TYQ0_9GAMM</name>
<accession>A0AAD0TYQ0</accession>
<dbReference type="Gene3D" id="1.20.1420.20">
    <property type="entry name" value="M75 peptidase, HXXE motif"/>
    <property type="match status" value="1"/>
</dbReference>
<comment type="subcellular location">
    <subcellularLocation>
        <location evidence="1">Cell envelope</location>
    </subcellularLocation>
</comment>
<evidence type="ECO:0000256" key="2">
    <source>
        <dbReference type="ARBA" id="ARBA00022729"/>
    </source>
</evidence>
<feature type="domain" description="Imelysin-like" evidence="4">
    <location>
        <begin position="72"/>
        <end position="398"/>
    </location>
</feature>
<dbReference type="PROSITE" id="PS51257">
    <property type="entry name" value="PROKAR_LIPOPROTEIN"/>
    <property type="match status" value="1"/>
</dbReference>
<sequence length="424" mass="45940">MINYAKKGVVVAATVLTLSGCGESSSSSTGSDFQSSDSGQTTTPAVTEFDEAQLVANLVDNVITPTFVFFNQQAQTQTQAVANYCQAELQSVQESSEEAIALRAQAQQAWLDTMAGWQQAEMMQMGPLLDNAGQLRNQIYSWPTFSRCGIDQDVVYNQDGVINQDQNRPYAISERTATRRGLFAIGHVLFNEQLAHHCSVANDALADWNNRTDLARRQARCEFAVVASEDVLSSSAQLLQAWQGDSGFANELKNTGQSGSRFSTTHEALNHISDALFYIDTIVKDKKLAEPIGIFSNSCGASACPEDVESLDAKSSLDNIRNNLAAFEALIMGNLDAEQAGTGFDDFLDAEQAQATKTRLVEGVAALKATLNSIDSSLADLLIDNEQQVRDVHGQVKVLTDELKNDFINELALELPTTSAGDND</sequence>
<dbReference type="CDD" id="cd14659">
    <property type="entry name" value="Imelysin-like_IPPA"/>
    <property type="match status" value="1"/>
</dbReference>
<dbReference type="AlphaFoldDB" id="A0AAD0TYQ0"/>
<reference evidence="5 6" key="1">
    <citation type="submission" date="2018-10" db="EMBL/GenBank/DDBJ databases">
        <title>Complete Genome Sequence and Transcriptomic Profiles of a Marine Bacterium, Pseudoalteromonas agarivorans Hao 2018.</title>
        <authorList>
            <person name="Hao L."/>
        </authorList>
    </citation>
    <scope>NUCLEOTIDE SEQUENCE [LARGE SCALE GENOMIC DNA]</scope>
    <source>
        <strain evidence="5 6">Hao 2018</strain>
    </source>
</reference>
<protein>
    <submittedName>
        <fullName evidence="5">Peptidase M75</fullName>
    </submittedName>
</protein>